<protein>
    <recommendedName>
        <fullName evidence="3">Transmembrane protein</fullName>
    </recommendedName>
</protein>
<feature type="transmembrane region" description="Helical" evidence="1">
    <location>
        <begin position="73"/>
        <end position="91"/>
    </location>
</feature>
<dbReference type="AlphaFoldDB" id="A0A6C0AU59"/>
<keyword evidence="1" id="KW-1133">Transmembrane helix</keyword>
<keyword evidence="1" id="KW-0472">Membrane</keyword>
<evidence type="ECO:0008006" key="3">
    <source>
        <dbReference type="Google" id="ProtNLM"/>
    </source>
</evidence>
<dbReference type="EMBL" id="MN740864">
    <property type="protein sequence ID" value="QHS83003.1"/>
    <property type="molecule type" value="Genomic_DNA"/>
</dbReference>
<organism evidence="2">
    <name type="scientific">viral metagenome</name>
    <dbReference type="NCBI Taxonomy" id="1070528"/>
    <lineage>
        <taxon>unclassified sequences</taxon>
        <taxon>metagenomes</taxon>
        <taxon>organismal metagenomes</taxon>
    </lineage>
</organism>
<sequence>MAHSHPHDAQMAKLHAELSHLEAYSNAMDVTQVTPRDVAQFKERVHSLRGKFHDTLRARDQEEIRSLKHLKNMFILLLVISLAMECILLYLDAEDDSNRKRNALLSVCAALLFLLFCVF</sequence>
<evidence type="ECO:0000313" key="2">
    <source>
        <dbReference type="EMBL" id="QHS83003.1"/>
    </source>
</evidence>
<reference evidence="2" key="1">
    <citation type="journal article" date="2020" name="Nature">
        <title>Giant virus diversity and host interactions through global metagenomics.</title>
        <authorList>
            <person name="Schulz F."/>
            <person name="Roux S."/>
            <person name="Paez-Espino D."/>
            <person name="Jungbluth S."/>
            <person name="Walsh D.A."/>
            <person name="Denef V.J."/>
            <person name="McMahon K.D."/>
            <person name="Konstantinidis K.T."/>
            <person name="Eloe-Fadrosh E.A."/>
            <person name="Kyrpides N.C."/>
            <person name="Woyke T."/>
        </authorList>
    </citation>
    <scope>NUCLEOTIDE SEQUENCE</scope>
    <source>
        <strain evidence="2">GVMAG-S-1103017-74</strain>
    </source>
</reference>
<keyword evidence="1" id="KW-0812">Transmembrane</keyword>
<proteinExistence type="predicted"/>
<evidence type="ECO:0000256" key="1">
    <source>
        <dbReference type="SAM" id="Phobius"/>
    </source>
</evidence>
<accession>A0A6C0AU59</accession>
<feature type="transmembrane region" description="Helical" evidence="1">
    <location>
        <begin position="103"/>
        <end position="118"/>
    </location>
</feature>
<name>A0A6C0AU59_9ZZZZ</name>